<dbReference type="SUPFAM" id="SSF46946">
    <property type="entry name" value="S13-like H2TH domain"/>
    <property type="match status" value="1"/>
</dbReference>
<dbReference type="AlphaFoldDB" id="A0A6J6ECG2"/>
<evidence type="ECO:0000259" key="1">
    <source>
        <dbReference type="Pfam" id="PF22525"/>
    </source>
</evidence>
<reference evidence="2" key="1">
    <citation type="submission" date="2020-05" db="EMBL/GenBank/DDBJ databases">
        <authorList>
            <person name="Chiriac C."/>
            <person name="Salcher M."/>
            <person name="Ghai R."/>
            <person name="Kavagutti S V."/>
        </authorList>
    </citation>
    <scope>NUCLEOTIDE SEQUENCE</scope>
</reference>
<name>A0A6J6ECG2_9ZZZZ</name>
<gene>
    <name evidence="2" type="ORF">UFOPK1740_00452</name>
</gene>
<accession>A0A6J6ECG2</accession>
<dbReference type="GO" id="GO:0003676">
    <property type="term" value="F:nucleic acid binding"/>
    <property type="evidence" value="ECO:0007669"/>
    <property type="project" value="InterPro"/>
</dbReference>
<evidence type="ECO:0000313" key="2">
    <source>
        <dbReference type="EMBL" id="CAB4574131.1"/>
    </source>
</evidence>
<proteinExistence type="predicted"/>
<feature type="domain" description="Integration host factor-like helix-two turn-helix" evidence="1">
    <location>
        <begin position="32"/>
        <end position="102"/>
    </location>
</feature>
<dbReference type="NCBIfam" id="NF041260">
    <property type="entry name" value="actino_IHF"/>
    <property type="match status" value="1"/>
</dbReference>
<protein>
    <submittedName>
        <fullName evidence="2">Unannotated protein</fullName>
    </submittedName>
</protein>
<dbReference type="InterPro" id="IPR047806">
    <property type="entry name" value="IHF_actinobact"/>
</dbReference>
<dbReference type="InterPro" id="IPR055201">
    <property type="entry name" value="IHF-like_H2TH"/>
</dbReference>
<dbReference type="InterPro" id="IPR010979">
    <property type="entry name" value="Ribosomal_uS13-like_H2TH"/>
</dbReference>
<sequence>MALPTLTKEERAAALLKAAAARKVRAELREKLKTGQLKLSDAFSRIHSEDAVGKMKVIALLESMPGVGKIRAENLMERIGIAPSRRLRGLGPNQLSALLSEFNS</sequence>
<organism evidence="2">
    <name type="scientific">freshwater metagenome</name>
    <dbReference type="NCBI Taxonomy" id="449393"/>
    <lineage>
        <taxon>unclassified sequences</taxon>
        <taxon>metagenomes</taxon>
        <taxon>ecological metagenomes</taxon>
    </lineage>
</organism>
<dbReference type="Gene3D" id="1.10.8.50">
    <property type="match status" value="1"/>
</dbReference>
<dbReference type="Pfam" id="PF22525">
    <property type="entry name" value="H2TH_5"/>
    <property type="match status" value="1"/>
</dbReference>
<dbReference type="EMBL" id="CAEZTU010000012">
    <property type="protein sequence ID" value="CAB4574131.1"/>
    <property type="molecule type" value="Genomic_DNA"/>
</dbReference>